<dbReference type="Proteomes" id="UP000503336">
    <property type="component" value="Chromosome"/>
</dbReference>
<dbReference type="RefSeq" id="WP_165099619.1">
    <property type="nucleotide sequence ID" value="NZ_CP049056.1"/>
</dbReference>
<reference evidence="1 2" key="1">
    <citation type="submission" date="2020-02" db="EMBL/GenBank/DDBJ databases">
        <title>complete genome sequence of Rhodobacteraceae bacterium.</title>
        <authorList>
            <person name="Park J."/>
            <person name="Kim Y.-S."/>
            <person name="Kim K.-H."/>
        </authorList>
    </citation>
    <scope>NUCLEOTIDE SEQUENCE [LARGE SCALE GENOMIC DNA]</scope>
    <source>
        <strain evidence="1 2">RR4-56</strain>
    </source>
</reference>
<dbReference type="EMBL" id="CP049056">
    <property type="protein sequence ID" value="QIE56409.1"/>
    <property type="molecule type" value="Genomic_DNA"/>
</dbReference>
<sequence length="151" mass="16728">MLRDRINTALKAAMKDKEQLRVCTLRLVVAALNEREIAARGGDDPTELTDAATLDVLAKMVRQREESAKAYDEGGRPELAKQERAEIRVIREFMPKPLPPEEVTAAVREAIRDSEAHTIKDMGKVMGVLKAKYPGRMDFGKVGATVRQALG</sequence>
<dbReference type="InterPro" id="IPR003789">
    <property type="entry name" value="Asn/Gln_tRNA_amidoTrase-B-like"/>
</dbReference>
<dbReference type="SUPFAM" id="SSF89095">
    <property type="entry name" value="GatB/YqeY motif"/>
    <property type="match status" value="1"/>
</dbReference>
<gene>
    <name evidence="1" type="ORF">G5B40_13620</name>
</gene>
<keyword evidence="2" id="KW-1185">Reference proteome</keyword>
<dbReference type="AlphaFoldDB" id="A0A7L5C3F8"/>
<dbReference type="InterPro" id="IPR042184">
    <property type="entry name" value="YqeY/Aim41_N"/>
</dbReference>
<dbReference type="Gene3D" id="1.10.10.410">
    <property type="match status" value="1"/>
</dbReference>
<dbReference type="GO" id="GO:0016884">
    <property type="term" value="F:carbon-nitrogen ligase activity, with glutamine as amido-N-donor"/>
    <property type="evidence" value="ECO:0007669"/>
    <property type="project" value="InterPro"/>
</dbReference>
<dbReference type="PANTHER" id="PTHR28055">
    <property type="entry name" value="ALTERED INHERITANCE OF MITOCHONDRIA PROTEIN 41, MITOCHONDRIAL"/>
    <property type="match status" value="1"/>
</dbReference>
<accession>A0A7L5C3F8</accession>
<protein>
    <submittedName>
        <fullName evidence="1">GatB/YqeY domain-containing protein</fullName>
    </submittedName>
</protein>
<evidence type="ECO:0000313" key="1">
    <source>
        <dbReference type="EMBL" id="QIE56409.1"/>
    </source>
</evidence>
<dbReference type="Pfam" id="PF09424">
    <property type="entry name" value="YqeY"/>
    <property type="match status" value="1"/>
</dbReference>
<dbReference type="InterPro" id="IPR019004">
    <property type="entry name" value="YqeY/Aim41"/>
</dbReference>
<dbReference type="InterPro" id="IPR023168">
    <property type="entry name" value="GatB_Yqey_C_2"/>
</dbReference>
<proteinExistence type="predicted"/>
<dbReference type="PANTHER" id="PTHR28055:SF1">
    <property type="entry name" value="ALTERED INHERITANCE OF MITOCHONDRIA PROTEIN 41, MITOCHONDRIAL"/>
    <property type="match status" value="1"/>
</dbReference>
<evidence type="ECO:0000313" key="2">
    <source>
        <dbReference type="Proteomes" id="UP000503336"/>
    </source>
</evidence>
<dbReference type="KEGG" id="hdh:G5B40_13620"/>
<name>A0A7L5C3F8_9RHOB</name>
<organism evidence="1 2">
    <name type="scientific">Pikeienuella piscinae</name>
    <dbReference type="NCBI Taxonomy" id="2748098"/>
    <lineage>
        <taxon>Bacteria</taxon>
        <taxon>Pseudomonadati</taxon>
        <taxon>Pseudomonadota</taxon>
        <taxon>Alphaproteobacteria</taxon>
        <taxon>Rhodobacterales</taxon>
        <taxon>Paracoccaceae</taxon>
        <taxon>Pikeienuella</taxon>
    </lineage>
</organism>
<dbReference type="Gene3D" id="1.10.1510.10">
    <property type="entry name" value="Uncharacterised protein YqeY/AIM41 PF09424, N-terminal domain"/>
    <property type="match status" value="1"/>
</dbReference>